<protein>
    <submittedName>
        <fullName evidence="1">Uncharacterized protein</fullName>
    </submittedName>
</protein>
<reference evidence="1" key="1">
    <citation type="submission" date="2022-07" db="EMBL/GenBank/DDBJ databases">
        <title>Taxonomy of Aspergillus series Nigri: significant species reduction supported by multi-species coalescent approaches.</title>
        <authorList>
            <person name="Bian C."/>
            <person name="Kusuya Y."/>
            <person name="Sklenar F."/>
            <person name="D'hooge E."/>
            <person name="Yaguchi T."/>
            <person name="Takahashi H."/>
            <person name="Hubka V."/>
        </authorList>
    </citation>
    <scope>NUCLEOTIDE SEQUENCE</scope>
    <source>
        <strain evidence="1">IFM 56815</strain>
    </source>
</reference>
<proteinExistence type="predicted"/>
<gene>
    <name evidence="1" type="ORF">AtubIFM56815_008461</name>
</gene>
<accession>A0A9W6AKW0</accession>
<evidence type="ECO:0000313" key="1">
    <source>
        <dbReference type="EMBL" id="GLA84250.1"/>
    </source>
</evidence>
<sequence>MPGIYRAPEVILGKVWDLAEDHHLFFAKENGTLSDEQHLAEMVSLMGPPPPEFLMRSKRCERFWDAEGKPTVADGKRVSHSQIKMSTALVRKKEIPSRPLATDTG</sequence>
<evidence type="ECO:0000313" key="2">
    <source>
        <dbReference type="Proteomes" id="UP001144157"/>
    </source>
</evidence>
<comment type="caution">
    <text evidence="1">The sequence shown here is derived from an EMBL/GenBank/DDBJ whole genome shotgun (WGS) entry which is preliminary data.</text>
</comment>
<dbReference type="Proteomes" id="UP001144157">
    <property type="component" value="Unassembled WGS sequence"/>
</dbReference>
<organism evidence="1 2">
    <name type="scientific">Aspergillus tubingensis</name>
    <dbReference type="NCBI Taxonomy" id="5068"/>
    <lineage>
        <taxon>Eukaryota</taxon>
        <taxon>Fungi</taxon>
        <taxon>Dikarya</taxon>
        <taxon>Ascomycota</taxon>
        <taxon>Pezizomycotina</taxon>
        <taxon>Eurotiomycetes</taxon>
        <taxon>Eurotiomycetidae</taxon>
        <taxon>Eurotiales</taxon>
        <taxon>Aspergillaceae</taxon>
        <taxon>Aspergillus</taxon>
        <taxon>Aspergillus subgen. Circumdati</taxon>
    </lineage>
</organism>
<dbReference type="EMBL" id="BRPE01000005">
    <property type="protein sequence ID" value="GLA84250.1"/>
    <property type="molecule type" value="Genomic_DNA"/>
</dbReference>
<name>A0A9W6AKW0_ASPTU</name>
<dbReference type="AlphaFoldDB" id="A0A9W6AKW0"/>
<dbReference type="Gene3D" id="1.10.510.10">
    <property type="entry name" value="Transferase(Phosphotransferase) domain 1"/>
    <property type="match status" value="1"/>
</dbReference>